<reference evidence="5 6" key="1">
    <citation type="journal article" date="2023" name="G3 (Bethesda)">
        <title>A haplotype-resolved chromosome-scale genome for Quercus rubra L. provides insights into the genetics of adaptive traits for red oak species.</title>
        <authorList>
            <person name="Kapoor B."/>
            <person name="Jenkins J."/>
            <person name="Schmutz J."/>
            <person name="Zhebentyayeva T."/>
            <person name="Kuelheim C."/>
            <person name="Coggeshall M."/>
            <person name="Heim C."/>
            <person name="Lasky J.R."/>
            <person name="Leites L."/>
            <person name="Islam-Faridi N."/>
            <person name="Romero-Severson J."/>
            <person name="DeLeo V.L."/>
            <person name="Lucas S.M."/>
            <person name="Lazic D."/>
            <person name="Gailing O."/>
            <person name="Carlson J."/>
            <person name="Staton M."/>
        </authorList>
    </citation>
    <scope>NUCLEOTIDE SEQUENCE [LARGE SCALE GENOMIC DNA]</scope>
    <source>
        <strain evidence="5">Pseudo-F2</strain>
    </source>
</reference>
<keyword evidence="1" id="KW-0547">Nucleotide-binding</keyword>
<dbReference type="CDD" id="cd18809">
    <property type="entry name" value="SF1_C_RecD"/>
    <property type="match status" value="1"/>
</dbReference>
<evidence type="ECO:0000256" key="1">
    <source>
        <dbReference type="RuleBase" id="RU363044"/>
    </source>
</evidence>
<dbReference type="PANTHER" id="PTHR10492:SF94">
    <property type="entry name" value="ATP-DEPENDENT DNA HELICASE"/>
    <property type="match status" value="1"/>
</dbReference>
<dbReference type="Pfam" id="PF05970">
    <property type="entry name" value="PIF1"/>
    <property type="match status" value="1"/>
</dbReference>
<dbReference type="PANTHER" id="PTHR10492">
    <property type="match status" value="1"/>
</dbReference>
<keyword evidence="1" id="KW-0227">DNA damage</keyword>
<keyword evidence="1" id="KW-0234">DNA repair</keyword>
<name>A0AAN7G4J3_QUERU</name>
<evidence type="ECO:0000259" key="4">
    <source>
        <dbReference type="Pfam" id="PF21530"/>
    </source>
</evidence>
<keyword evidence="1" id="KW-0067">ATP-binding</keyword>
<dbReference type="InterPro" id="IPR010285">
    <property type="entry name" value="DNA_helicase_pif1-like_DEAD"/>
</dbReference>
<proteinExistence type="inferred from homology"/>
<comment type="cofactor">
    <cofactor evidence="1">
        <name>Mg(2+)</name>
        <dbReference type="ChEBI" id="CHEBI:18420"/>
    </cofactor>
</comment>
<dbReference type="FunFam" id="3.40.50.300:FF:002884">
    <property type="entry name" value="ATP-dependent DNA helicase"/>
    <property type="match status" value="1"/>
</dbReference>
<evidence type="ECO:0000259" key="3">
    <source>
        <dbReference type="Pfam" id="PF14214"/>
    </source>
</evidence>
<dbReference type="GO" id="GO:0043139">
    <property type="term" value="F:5'-3' DNA helicase activity"/>
    <property type="evidence" value="ECO:0007669"/>
    <property type="project" value="UniProtKB-EC"/>
</dbReference>
<feature type="domain" description="DNA helicase Pif1-like DEAD-box helicase" evidence="2">
    <location>
        <begin position="1002"/>
        <end position="1206"/>
    </location>
</feature>
<dbReference type="GO" id="GO:0000723">
    <property type="term" value="P:telomere maintenance"/>
    <property type="evidence" value="ECO:0007669"/>
    <property type="project" value="InterPro"/>
</dbReference>
<keyword evidence="1" id="KW-0378">Hydrolase</keyword>
<keyword evidence="1" id="KW-0233">DNA recombination</keyword>
<dbReference type="Gene3D" id="3.40.50.300">
    <property type="entry name" value="P-loop containing nucleotide triphosphate hydrolases"/>
    <property type="match status" value="1"/>
</dbReference>
<protein>
    <recommendedName>
        <fullName evidence="1">ATP-dependent DNA helicase</fullName>
        <ecNumber evidence="1">5.6.2.3</ecNumber>
    </recommendedName>
</protein>
<dbReference type="EC" id="5.6.2.3" evidence="1"/>
<dbReference type="Pfam" id="PF14214">
    <property type="entry name" value="Helitron_like_N"/>
    <property type="match status" value="1"/>
</dbReference>
<sequence>MPVKHRAMQEVNGLPPTYPTIMANDFEAGSSHINSNVNTVIERFEGAENIVEQNQGDAYREQGVERTEEVENINDQNHGDGYREQGVDNTFDGIAHVINCMRGRYNCAKDFKEGIETIRYQLPQPKTCCFCNARLFHRETSSMCCKDGKISLPNIPICPEFRELICEQTPRGRHFRQYIRFYNNMFAFTSMGVHVDESMALNSRGIYTFRAQGAIYHRIGSLLPHTPLSVRHLQLYIYDTDLEIQRRMSQSVEAHEDIVRLIQRILDMHNPFVEKFRQLSRSPNLHQCKLLIKEQPLNQPQYCLPSASQVAAIIVGGEEAGHLSGREILVQTFGGNLITVQDTAGYYDPLQYPILFPFGTYGWDINTRDANRNKVSCRDYYAYIFQIRDDTLSMIWYGGRLSQQYVVDNYVKIETHKLRWFEHNQDSIRADLYQGLQDAFHEGESDTGNVGHRTILPSSFVGSPRDMIQRFQDAMSLVQKFGKPDLFITMTCNPGWEEIQNELLPAQTAQDRPDLLARVFKSKFEELKDDIVVKGVLGRVIVYVQVFEFQKRGLPHAHMLIILDEDDKLHNPEDYDRVVKAEIPCKEEQPQLHKAVLKHMIHGPCGVQNPRSPCMKNGRCKKGYPKPFSPETYQGNDSYHVYKRYDTNNLVPLNDRCRIMVDNTWVVPYNPWLLLKYNCHINVEICCSIKSVKYLYKYMYKGPDRVSMEVRPGPNYDEVQQYIDATWVCAPKACWKIFSFPMYRMYPAVFRLQIHLPYRQQVRFRPHEPIANVLKRSKKTMLTEFFYMNMINYDARNYLYREFPEHYYWDYKNKTWTRRRSHKKVVGRIYTVSPFDGEKFNLHVLLNHVKGPTGFDDLLTVNGITYPTFKLAAEQRGLLQNDNSIRQCLLEARDIRMPLALRRLFATILVFCLPIGVRELWNEFYSYMVEDYPSTSITTETHHTNKLLNDLEALLLQHGKHITEYDLPISTGECGNDSAVPRLIQDELTIPNVDEELTLIEKLNNDQRVAYETIMTVIDHKESMIFFVDGPGGTGKTFLYRTMLATLRKAGHIAIATATSGIAATLLPGGRTAHSRFKIPLTPDASSTCSISKQSDLAELIRRATIIIWDEAPMVNRRALESLDRTFRDIMEVNLPFGGKVLILGGDFRQVLPVIPKGTKAEMIDACIAKSPLWKDVKVLHLKQNMRSINDEEFAEYIQRIGDGNEPYIMDDLIKLPPSMAMQWEGQHSIYNLIDQVFPSLQEHANDATYMVDRALLTPINDDVEQLNAKIISQFPGDEFTLHSFDEVEGDTPHLYQQEFLNSISPGGLPPHILRLKKGAPIMLLRNIDPKAGLCNGTRLICRGCFNNIIDTEILTGQYVGTRVFLPRIPLKTTENVHLPFVMIRRQFPVCLSFAITINKAQGQTIPTVGIYLPDHVFSHGQLYVALSRGVSQSTTKLLVQKRTIPEKEGRMPNSNVRIESTMLNNGVHAVRTAHWENWKADQSILNMEAIDNKVRKLEIYSPGWGFTIRADKKELWKEVKRVLESQELERFMANAVGKQLECGTKNIAPPTSPS</sequence>
<dbReference type="GO" id="GO:0006281">
    <property type="term" value="P:DNA repair"/>
    <property type="evidence" value="ECO:0007669"/>
    <property type="project" value="UniProtKB-KW"/>
</dbReference>
<dbReference type="EMBL" id="JAXUIC010000001">
    <property type="protein sequence ID" value="KAK4606193.1"/>
    <property type="molecule type" value="Genomic_DNA"/>
</dbReference>
<organism evidence="5 6">
    <name type="scientific">Quercus rubra</name>
    <name type="common">Northern red oak</name>
    <name type="synonym">Quercus borealis</name>
    <dbReference type="NCBI Taxonomy" id="3512"/>
    <lineage>
        <taxon>Eukaryota</taxon>
        <taxon>Viridiplantae</taxon>
        <taxon>Streptophyta</taxon>
        <taxon>Embryophyta</taxon>
        <taxon>Tracheophyta</taxon>
        <taxon>Spermatophyta</taxon>
        <taxon>Magnoliopsida</taxon>
        <taxon>eudicotyledons</taxon>
        <taxon>Gunneridae</taxon>
        <taxon>Pentapetalae</taxon>
        <taxon>rosids</taxon>
        <taxon>fabids</taxon>
        <taxon>Fagales</taxon>
        <taxon>Fagaceae</taxon>
        <taxon>Quercus</taxon>
    </lineage>
</organism>
<dbReference type="GO" id="GO:0016787">
    <property type="term" value="F:hydrolase activity"/>
    <property type="evidence" value="ECO:0007669"/>
    <property type="project" value="UniProtKB-KW"/>
</dbReference>
<comment type="caution">
    <text evidence="5">The sequence shown here is derived from an EMBL/GenBank/DDBJ whole genome shotgun (WGS) entry which is preliminary data.</text>
</comment>
<feature type="domain" description="Helitron helicase-like" evidence="3">
    <location>
        <begin position="380"/>
        <end position="561"/>
    </location>
</feature>
<dbReference type="GO" id="GO:0005524">
    <property type="term" value="F:ATP binding"/>
    <property type="evidence" value="ECO:0007669"/>
    <property type="project" value="UniProtKB-KW"/>
</dbReference>
<keyword evidence="6" id="KW-1185">Reference proteome</keyword>
<evidence type="ECO:0000313" key="6">
    <source>
        <dbReference type="Proteomes" id="UP001324115"/>
    </source>
</evidence>
<dbReference type="InterPro" id="IPR025476">
    <property type="entry name" value="Helitron_helicase-like"/>
</dbReference>
<feature type="domain" description="DNA helicase Pif1-like 2B" evidence="4">
    <location>
        <begin position="1299"/>
        <end position="1341"/>
    </location>
</feature>
<keyword evidence="1" id="KW-0347">Helicase</keyword>
<dbReference type="GO" id="GO:0006310">
    <property type="term" value="P:DNA recombination"/>
    <property type="evidence" value="ECO:0007669"/>
    <property type="project" value="UniProtKB-KW"/>
</dbReference>
<dbReference type="Proteomes" id="UP001324115">
    <property type="component" value="Unassembled WGS sequence"/>
</dbReference>
<dbReference type="Pfam" id="PF21530">
    <property type="entry name" value="Pif1_2B_dom"/>
    <property type="match status" value="1"/>
</dbReference>
<comment type="similarity">
    <text evidence="1">Belongs to the helicase family.</text>
</comment>
<dbReference type="InterPro" id="IPR027417">
    <property type="entry name" value="P-loop_NTPase"/>
</dbReference>
<gene>
    <name evidence="5" type="ORF">RGQ29_000455</name>
</gene>
<evidence type="ECO:0000259" key="2">
    <source>
        <dbReference type="Pfam" id="PF05970"/>
    </source>
</evidence>
<accession>A0AAN7G4J3</accession>
<evidence type="ECO:0000313" key="5">
    <source>
        <dbReference type="EMBL" id="KAK4606193.1"/>
    </source>
</evidence>
<dbReference type="InterPro" id="IPR049163">
    <property type="entry name" value="Pif1-like_2B_dom"/>
</dbReference>
<dbReference type="SUPFAM" id="SSF52540">
    <property type="entry name" value="P-loop containing nucleoside triphosphate hydrolases"/>
    <property type="match status" value="2"/>
</dbReference>
<comment type="catalytic activity">
    <reaction evidence="1">
        <text>ATP + H2O = ADP + phosphate + H(+)</text>
        <dbReference type="Rhea" id="RHEA:13065"/>
        <dbReference type="ChEBI" id="CHEBI:15377"/>
        <dbReference type="ChEBI" id="CHEBI:15378"/>
        <dbReference type="ChEBI" id="CHEBI:30616"/>
        <dbReference type="ChEBI" id="CHEBI:43474"/>
        <dbReference type="ChEBI" id="CHEBI:456216"/>
        <dbReference type="EC" id="5.6.2.3"/>
    </reaction>
</comment>